<feature type="transmembrane region" description="Helical" evidence="11">
    <location>
        <begin position="16"/>
        <end position="39"/>
    </location>
</feature>
<evidence type="ECO:0000256" key="5">
    <source>
        <dbReference type="ARBA" id="ARBA00022692"/>
    </source>
</evidence>
<evidence type="ECO:0000256" key="4">
    <source>
        <dbReference type="ARBA" id="ARBA00022617"/>
    </source>
</evidence>
<dbReference type="InterPro" id="IPR045150">
    <property type="entry name" value="CYB561D1/2"/>
</dbReference>
<dbReference type="OrthoDB" id="432881at2759"/>
<dbReference type="PANTHER" id="PTHR15422">
    <property type="entry name" value="OS05G0565100 PROTEIN"/>
    <property type="match status" value="1"/>
</dbReference>
<keyword evidence="7" id="KW-0249">Electron transport</keyword>
<dbReference type="GeneID" id="5855110"/>
<accession>A8Q1K5</accession>
<dbReference type="GO" id="GO:0016020">
    <property type="term" value="C:membrane"/>
    <property type="evidence" value="ECO:0007669"/>
    <property type="project" value="UniProtKB-SubCell"/>
</dbReference>
<evidence type="ECO:0000313" key="13">
    <source>
        <dbReference type="EMBL" id="EDP43589.1"/>
    </source>
</evidence>
<feature type="transmembrane region" description="Helical" evidence="11">
    <location>
        <begin position="162"/>
        <end position="180"/>
    </location>
</feature>
<dbReference type="InterPro" id="IPR006593">
    <property type="entry name" value="Cyt_b561/ferric_Rdtase_TM"/>
</dbReference>
<sequence>MSHPGSLLWQNNGPGAVLAQVAVSSFVLCVIGTGIYKVWDGSFSFFAWHPILVTLGLFCLIQSILVVQPTKTPAEKQAGLNWHKTIVLYLGLPLITLGAWVVWYLHDLPGQKHFISWHGMLGCAIIVLIWTQAAFGATTVYWKSYFYGTESRAKAMWKYHRMFGYTLCSLLMAELLLAFWEVKWMYRTGGFVLVVLSTVTMLLTAYGVATRVQTSKWGF</sequence>
<comment type="cofactor">
    <cofactor evidence="1">
        <name>heme b</name>
        <dbReference type="ChEBI" id="CHEBI:60344"/>
    </cofactor>
</comment>
<feature type="transmembrane region" description="Helical" evidence="11">
    <location>
        <begin position="117"/>
        <end position="142"/>
    </location>
</feature>
<organism evidence="13 14">
    <name type="scientific">Malassezia globosa (strain ATCC MYA-4612 / CBS 7966)</name>
    <name type="common">Dandruff-associated fungus</name>
    <dbReference type="NCBI Taxonomy" id="425265"/>
    <lineage>
        <taxon>Eukaryota</taxon>
        <taxon>Fungi</taxon>
        <taxon>Dikarya</taxon>
        <taxon>Basidiomycota</taxon>
        <taxon>Ustilaginomycotina</taxon>
        <taxon>Malasseziomycetes</taxon>
        <taxon>Malasseziales</taxon>
        <taxon>Malasseziaceae</taxon>
        <taxon>Malassezia</taxon>
    </lineage>
</organism>
<dbReference type="KEGG" id="mgl:MGL_1802"/>
<dbReference type="EMBL" id="AAYY01000006">
    <property type="protein sequence ID" value="EDP43589.1"/>
    <property type="molecule type" value="Genomic_DNA"/>
</dbReference>
<evidence type="ECO:0000313" key="14">
    <source>
        <dbReference type="Proteomes" id="UP000008837"/>
    </source>
</evidence>
<keyword evidence="14" id="KW-1185">Reference proteome</keyword>
<evidence type="ECO:0000256" key="6">
    <source>
        <dbReference type="ARBA" id="ARBA00022723"/>
    </source>
</evidence>
<evidence type="ECO:0000256" key="3">
    <source>
        <dbReference type="ARBA" id="ARBA00022448"/>
    </source>
</evidence>
<dbReference type="PROSITE" id="PS50939">
    <property type="entry name" value="CYTOCHROME_B561"/>
    <property type="match status" value="1"/>
</dbReference>
<evidence type="ECO:0000256" key="8">
    <source>
        <dbReference type="ARBA" id="ARBA00022989"/>
    </source>
</evidence>
<evidence type="ECO:0000259" key="12">
    <source>
        <dbReference type="PROSITE" id="PS50939"/>
    </source>
</evidence>
<feature type="domain" description="Cytochrome b561" evidence="12">
    <location>
        <begin position="12"/>
        <end position="215"/>
    </location>
</feature>
<feature type="transmembrane region" description="Helical" evidence="11">
    <location>
        <begin position="186"/>
        <end position="209"/>
    </location>
</feature>
<dbReference type="OMA" id="PGHEHFA"/>
<keyword evidence="6" id="KW-0479">Metal-binding</keyword>
<dbReference type="GO" id="GO:0140575">
    <property type="term" value="F:transmembrane monodehydroascorbate reductase activity"/>
    <property type="evidence" value="ECO:0007669"/>
    <property type="project" value="InterPro"/>
</dbReference>
<evidence type="ECO:0000256" key="11">
    <source>
        <dbReference type="SAM" id="Phobius"/>
    </source>
</evidence>
<feature type="transmembrane region" description="Helical" evidence="11">
    <location>
        <begin position="86"/>
        <end position="105"/>
    </location>
</feature>
<evidence type="ECO:0000256" key="10">
    <source>
        <dbReference type="ARBA" id="ARBA00023136"/>
    </source>
</evidence>
<proteinExistence type="predicted"/>
<keyword evidence="4" id="KW-0349">Heme</keyword>
<evidence type="ECO:0000256" key="9">
    <source>
        <dbReference type="ARBA" id="ARBA00023004"/>
    </source>
</evidence>
<dbReference type="Gene3D" id="1.20.120.1770">
    <property type="match status" value="1"/>
</dbReference>
<evidence type="ECO:0000256" key="7">
    <source>
        <dbReference type="ARBA" id="ARBA00022982"/>
    </source>
</evidence>
<keyword evidence="9" id="KW-0408">Iron</keyword>
<protein>
    <recommendedName>
        <fullName evidence="12">Cytochrome b561 domain-containing protein</fullName>
    </recommendedName>
</protein>
<reference evidence="13 14" key="1">
    <citation type="journal article" date="2007" name="Proc. Natl. Acad. Sci. U.S.A.">
        <title>Dandruff-associated Malassezia genomes reveal convergent and divergent virulence traits shared with plant and human fungal pathogens.</title>
        <authorList>
            <person name="Xu J."/>
            <person name="Saunders C.W."/>
            <person name="Hu P."/>
            <person name="Grant R.A."/>
            <person name="Boekhout T."/>
            <person name="Kuramae E.E."/>
            <person name="Kronstad J.W."/>
            <person name="Deangelis Y.M."/>
            <person name="Reeder N.L."/>
            <person name="Johnstone K.R."/>
            <person name="Leland M."/>
            <person name="Fieno A.M."/>
            <person name="Begley W.M."/>
            <person name="Sun Y."/>
            <person name="Lacey M.P."/>
            <person name="Chaudhary T."/>
            <person name="Keough T."/>
            <person name="Chu L."/>
            <person name="Sears R."/>
            <person name="Yuan B."/>
            <person name="Dawson T.L.Jr."/>
        </authorList>
    </citation>
    <scope>NUCLEOTIDE SEQUENCE [LARGE SCALE GENOMIC DNA]</scope>
    <source>
        <strain evidence="14">ATCC MYA-4612 / CBS 7966</strain>
    </source>
</reference>
<dbReference type="Pfam" id="PF03188">
    <property type="entry name" value="Cytochrom_B561"/>
    <property type="match status" value="1"/>
</dbReference>
<dbReference type="AlphaFoldDB" id="A8Q1K5"/>
<dbReference type="Proteomes" id="UP000008837">
    <property type="component" value="Unassembled WGS sequence"/>
</dbReference>
<dbReference type="VEuPathDB" id="FungiDB:MGL_1802"/>
<dbReference type="GO" id="GO:0046872">
    <property type="term" value="F:metal ion binding"/>
    <property type="evidence" value="ECO:0007669"/>
    <property type="project" value="UniProtKB-KW"/>
</dbReference>
<comment type="subcellular location">
    <subcellularLocation>
        <location evidence="2">Membrane</location>
        <topology evidence="2">Multi-pass membrane protein</topology>
    </subcellularLocation>
</comment>
<dbReference type="InParanoid" id="A8Q1K5"/>
<dbReference type="SMART" id="SM00665">
    <property type="entry name" value="B561"/>
    <property type="match status" value="1"/>
</dbReference>
<name>A8Q1K5_MALGO</name>
<dbReference type="PANTHER" id="PTHR15422:SF45">
    <property type="entry name" value="CYTOCHROME B561 DOMAIN-CONTAINING PROTEIN"/>
    <property type="match status" value="1"/>
</dbReference>
<feature type="transmembrane region" description="Helical" evidence="11">
    <location>
        <begin position="45"/>
        <end position="66"/>
    </location>
</feature>
<evidence type="ECO:0000256" key="1">
    <source>
        <dbReference type="ARBA" id="ARBA00001970"/>
    </source>
</evidence>
<keyword evidence="8 11" id="KW-1133">Transmembrane helix</keyword>
<dbReference type="CDD" id="cd08761">
    <property type="entry name" value="Cyt_b561_CYB561D2_like"/>
    <property type="match status" value="1"/>
</dbReference>
<keyword evidence="3" id="KW-0813">Transport</keyword>
<keyword evidence="5 11" id="KW-0812">Transmembrane</keyword>
<evidence type="ECO:0000256" key="2">
    <source>
        <dbReference type="ARBA" id="ARBA00004141"/>
    </source>
</evidence>
<gene>
    <name evidence="13" type="ORF">MGL_1802</name>
</gene>
<keyword evidence="10 11" id="KW-0472">Membrane</keyword>
<dbReference type="RefSeq" id="XP_001730803.1">
    <property type="nucleotide sequence ID" value="XM_001730751.1"/>
</dbReference>
<comment type="caution">
    <text evidence="13">The sequence shown here is derived from an EMBL/GenBank/DDBJ whole genome shotgun (WGS) entry which is preliminary data.</text>
</comment>